<accession>A0A6J6T7W1</accession>
<reference evidence="2" key="1">
    <citation type="submission" date="2020-05" db="EMBL/GenBank/DDBJ databases">
        <authorList>
            <person name="Chiriac C."/>
            <person name="Salcher M."/>
            <person name="Ghai R."/>
            <person name="Kavagutti S V."/>
        </authorList>
    </citation>
    <scope>NUCLEOTIDE SEQUENCE</scope>
</reference>
<evidence type="ECO:0000313" key="3">
    <source>
        <dbReference type="EMBL" id="CAB4825573.1"/>
    </source>
</evidence>
<sequence>MDTHSTVGTKILAGSFVVSGIIHLIKPSVFEPLLPKALPAHRAINYASGVAEIACGVGLLTRARWAPVASATLLVGVWAGNWQYAITVQNSSRTSTPHKIAAWARVPMQLPLIHIALKARYSAQPLLPSD</sequence>
<dbReference type="PANTHER" id="PTHR36974">
    <property type="entry name" value="MEMBRANE PROTEIN-RELATED"/>
    <property type="match status" value="1"/>
</dbReference>
<dbReference type="EMBL" id="CAEZZA010000044">
    <property type="protein sequence ID" value="CAB4742975.1"/>
    <property type="molecule type" value="Genomic_DNA"/>
</dbReference>
<dbReference type="AlphaFoldDB" id="A0A6J6T7W1"/>
<name>A0A6J6T7W1_9ZZZZ</name>
<evidence type="ECO:0000313" key="2">
    <source>
        <dbReference type="EMBL" id="CAB4742975.1"/>
    </source>
</evidence>
<gene>
    <name evidence="1" type="ORF">UFOPK2310_00384</name>
    <name evidence="2" type="ORF">UFOPK2809_00456</name>
    <name evidence="3" type="ORF">UFOPK3204_00467</name>
    <name evidence="4" type="ORF">UFOPK4092_00054</name>
</gene>
<protein>
    <submittedName>
        <fullName evidence="2">Unannotated protein</fullName>
    </submittedName>
</protein>
<dbReference type="PANTHER" id="PTHR36974:SF1">
    <property type="entry name" value="DOXX FAMILY MEMBRANE PROTEIN"/>
    <property type="match status" value="1"/>
</dbReference>
<dbReference type="EMBL" id="CAFABK010000013">
    <property type="protein sequence ID" value="CAB4825573.1"/>
    <property type="molecule type" value="Genomic_DNA"/>
</dbReference>
<evidence type="ECO:0000313" key="4">
    <source>
        <dbReference type="EMBL" id="CAB5004940.1"/>
    </source>
</evidence>
<proteinExistence type="predicted"/>
<evidence type="ECO:0000313" key="1">
    <source>
        <dbReference type="EMBL" id="CAB4666560.1"/>
    </source>
</evidence>
<dbReference type="EMBL" id="CAEZWW010000030">
    <property type="protein sequence ID" value="CAB4666560.1"/>
    <property type="molecule type" value="Genomic_DNA"/>
</dbReference>
<dbReference type="EMBL" id="CAFBPJ010000003">
    <property type="protein sequence ID" value="CAB5004940.1"/>
    <property type="molecule type" value="Genomic_DNA"/>
</dbReference>
<organism evidence="2">
    <name type="scientific">freshwater metagenome</name>
    <dbReference type="NCBI Taxonomy" id="449393"/>
    <lineage>
        <taxon>unclassified sequences</taxon>
        <taxon>metagenomes</taxon>
        <taxon>ecological metagenomes</taxon>
    </lineage>
</organism>